<evidence type="ECO:0000256" key="4">
    <source>
        <dbReference type="ARBA" id="ARBA00022475"/>
    </source>
</evidence>
<keyword evidence="9" id="KW-0472">Membrane</keyword>
<dbReference type="EMBL" id="CACRXK020003093">
    <property type="protein sequence ID" value="CAB3997421.1"/>
    <property type="molecule type" value="Genomic_DNA"/>
</dbReference>
<evidence type="ECO:0000256" key="9">
    <source>
        <dbReference type="ARBA" id="ARBA00023136"/>
    </source>
</evidence>
<keyword evidence="10" id="KW-0407">Ion channel</keyword>
<comment type="caution">
    <text evidence="11">The sequence shown here is derived from an EMBL/GenBank/DDBJ whole genome shotgun (WGS) entry which is preliminary data.</text>
</comment>
<keyword evidence="6" id="KW-0375">Hydrogen ion transport</keyword>
<keyword evidence="7" id="KW-1133">Transmembrane helix</keyword>
<protein>
    <submittedName>
        <fullName evidence="11">Uncharacterized protein</fullName>
    </submittedName>
</protein>
<dbReference type="PANTHER" id="PTHR21522">
    <property type="entry name" value="PROTON CHANNEL OTOP"/>
    <property type="match status" value="1"/>
</dbReference>
<proteinExistence type="inferred from homology"/>
<dbReference type="OrthoDB" id="6429739at2759"/>
<evidence type="ECO:0000256" key="7">
    <source>
        <dbReference type="ARBA" id="ARBA00022989"/>
    </source>
</evidence>
<evidence type="ECO:0000256" key="3">
    <source>
        <dbReference type="ARBA" id="ARBA00022448"/>
    </source>
</evidence>
<sequence>MSYGTLSRIETIGSVDSRDLDSIATISSHEGNTIQDQPDGLPAIQEESTVPGYGFASTLGSIWLERWHNTGQAYHGSCCSKIKAFLMFITLPFYVLLSPFFRSRSTRRKVTHHGIVYFYILMASNIVFNLWEQQNNISYKEPSYQFVQYFEASIMLLSLIAMVYIARATRGEVKWTIHETNLIFYFRAGLYVFGISSMVYTALNIYDNFSCNDNRNIVLNSAKFLFITCQILFLNYYYQAKLPSCGWLIQVSLAHILGTNLSLWIWTLCKEESDPENESKLNRYPIHLGHTEKYFYPLFVEYLLLVASMIYELWMDLNVPTDARRLPPRQDWYREKYQEELESGRLSLSSKNEVSHPVHLVSSRRRRKFAPSLAFSFVLGLAFSSIFLAFLLAANDSGGNSWKDKKWYTNYLVANICLNSTQMIACYVAKVCSQSQPANRKRASLNLDDALLYFGLAGITLWEGFHFYGRLFGQNREPIHFVHGMLALIEDITQTVILVSVRRLSSRDDTNARAITNMSLYLLATNLSLWIQNSFYIGHQLEYPGEHKKILEEHLGTFASILNPIIIFFRFHSATCCYQMWVIFSHTNVIEN</sequence>
<organism evidence="11 12">
    <name type="scientific">Paramuricea clavata</name>
    <name type="common">Red gorgonian</name>
    <name type="synonym">Violescent sea-whip</name>
    <dbReference type="NCBI Taxonomy" id="317549"/>
    <lineage>
        <taxon>Eukaryota</taxon>
        <taxon>Metazoa</taxon>
        <taxon>Cnidaria</taxon>
        <taxon>Anthozoa</taxon>
        <taxon>Octocorallia</taxon>
        <taxon>Malacalcyonacea</taxon>
        <taxon>Plexauridae</taxon>
        <taxon>Paramuricea</taxon>
    </lineage>
</organism>
<comment type="similarity">
    <text evidence="2">Belongs to the otopetrin family.</text>
</comment>
<keyword evidence="12" id="KW-1185">Reference proteome</keyword>
<dbReference type="GO" id="GO:0015252">
    <property type="term" value="F:proton channel activity"/>
    <property type="evidence" value="ECO:0007669"/>
    <property type="project" value="InterPro"/>
</dbReference>
<evidence type="ECO:0000313" key="11">
    <source>
        <dbReference type="EMBL" id="CAB3997421.1"/>
    </source>
</evidence>
<evidence type="ECO:0000256" key="8">
    <source>
        <dbReference type="ARBA" id="ARBA00023065"/>
    </source>
</evidence>
<accession>A0A6S7HRW9</accession>
<evidence type="ECO:0000256" key="6">
    <source>
        <dbReference type="ARBA" id="ARBA00022781"/>
    </source>
</evidence>
<evidence type="ECO:0000256" key="2">
    <source>
        <dbReference type="ARBA" id="ARBA00006513"/>
    </source>
</evidence>
<dbReference type="GO" id="GO:0005886">
    <property type="term" value="C:plasma membrane"/>
    <property type="evidence" value="ECO:0007669"/>
    <property type="project" value="UniProtKB-SubCell"/>
</dbReference>
<dbReference type="PANTHER" id="PTHR21522:SF32">
    <property type="entry name" value="OTOPETRIN-2"/>
    <property type="match status" value="1"/>
</dbReference>
<keyword evidence="8" id="KW-0406">Ion transport</keyword>
<dbReference type="InterPro" id="IPR004878">
    <property type="entry name" value="Otopetrin"/>
</dbReference>
<dbReference type="Proteomes" id="UP001152795">
    <property type="component" value="Unassembled WGS sequence"/>
</dbReference>
<evidence type="ECO:0000313" key="12">
    <source>
        <dbReference type="Proteomes" id="UP001152795"/>
    </source>
</evidence>
<gene>
    <name evidence="11" type="ORF">PACLA_8A059149</name>
</gene>
<name>A0A6S7HRW9_PARCT</name>
<evidence type="ECO:0000256" key="1">
    <source>
        <dbReference type="ARBA" id="ARBA00004651"/>
    </source>
</evidence>
<comment type="subcellular location">
    <subcellularLocation>
        <location evidence="1">Cell membrane</location>
        <topology evidence="1">Multi-pass membrane protein</topology>
    </subcellularLocation>
</comment>
<keyword evidence="3" id="KW-0813">Transport</keyword>
<evidence type="ECO:0000256" key="5">
    <source>
        <dbReference type="ARBA" id="ARBA00022692"/>
    </source>
</evidence>
<evidence type="ECO:0000256" key="10">
    <source>
        <dbReference type="ARBA" id="ARBA00023303"/>
    </source>
</evidence>
<keyword evidence="4" id="KW-1003">Cell membrane</keyword>
<keyword evidence="5" id="KW-0812">Transmembrane</keyword>
<dbReference type="AlphaFoldDB" id="A0A6S7HRW9"/>
<reference evidence="11" key="1">
    <citation type="submission" date="2020-04" db="EMBL/GenBank/DDBJ databases">
        <authorList>
            <person name="Alioto T."/>
            <person name="Alioto T."/>
            <person name="Gomez Garrido J."/>
        </authorList>
    </citation>
    <scope>NUCLEOTIDE SEQUENCE</scope>
    <source>
        <strain evidence="11">A484AB</strain>
    </source>
</reference>
<dbReference type="Pfam" id="PF03189">
    <property type="entry name" value="Otopetrin"/>
    <property type="match status" value="2"/>
</dbReference>